<feature type="non-terminal residue" evidence="1">
    <location>
        <position position="1"/>
    </location>
</feature>
<dbReference type="SUPFAM" id="SSF51556">
    <property type="entry name" value="Metallo-dependent hydrolases"/>
    <property type="match status" value="1"/>
</dbReference>
<accession>A0AAV2SBY4</accession>
<dbReference type="Proteomes" id="UP001497623">
    <property type="component" value="Unassembled WGS sequence"/>
</dbReference>
<keyword evidence="2" id="KW-1185">Reference proteome</keyword>
<gene>
    <name evidence="1" type="ORF">MNOR_LOCUS35537</name>
</gene>
<dbReference type="InterPro" id="IPR032466">
    <property type="entry name" value="Metal_Hydrolase"/>
</dbReference>
<dbReference type="Gene3D" id="3.20.20.140">
    <property type="entry name" value="Metal-dependent hydrolases"/>
    <property type="match status" value="1"/>
</dbReference>
<dbReference type="AlphaFoldDB" id="A0AAV2SBY4"/>
<evidence type="ECO:0000313" key="2">
    <source>
        <dbReference type="Proteomes" id="UP001497623"/>
    </source>
</evidence>
<dbReference type="EMBL" id="CAXKWB010059812">
    <property type="protein sequence ID" value="CAL4182177.1"/>
    <property type="molecule type" value="Genomic_DNA"/>
</dbReference>
<evidence type="ECO:0008006" key="3">
    <source>
        <dbReference type="Google" id="ProtNLM"/>
    </source>
</evidence>
<protein>
    <recommendedName>
        <fullName evidence="3">Amidohydrolase-related domain-containing protein</fullName>
    </recommendedName>
</protein>
<comment type="caution">
    <text evidence="1">The sequence shown here is derived from an EMBL/GenBank/DDBJ whole genome shotgun (WGS) entry which is preliminary data.</text>
</comment>
<reference evidence="1 2" key="1">
    <citation type="submission" date="2024-05" db="EMBL/GenBank/DDBJ databases">
        <authorList>
            <person name="Wallberg A."/>
        </authorList>
    </citation>
    <scope>NUCLEOTIDE SEQUENCE [LARGE SCALE GENOMIC DNA]</scope>
</reference>
<evidence type="ECO:0000313" key="1">
    <source>
        <dbReference type="EMBL" id="CAL4182177.1"/>
    </source>
</evidence>
<proteinExistence type="predicted"/>
<organism evidence="1 2">
    <name type="scientific">Meganyctiphanes norvegica</name>
    <name type="common">Northern krill</name>
    <name type="synonym">Thysanopoda norvegica</name>
    <dbReference type="NCBI Taxonomy" id="48144"/>
    <lineage>
        <taxon>Eukaryota</taxon>
        <taxon>Metazoa</taxon>
        <taxon>Ecdysozoa</taxon>
        <taxon>Arthropoda</taxon>
        <taxon>Crustacea</taxon>
        <taxon>Multicrustacea</taxon>
        <taxon>Malacostraca</taxon>
        <taxon>Eumalacostraca</taxon>
        <taxon>Eucarida</taxon>
        <taxon>Euphausiacea</taxon>
        <taxon>Euphausiidae</taxon>
        <taxon>Meganyctiphanes</taxon>
    </lineage>
</organism>
<name>A0AAV2SBY4_MEGNR</name>
<sequence>DESGVLSSEALSRRTVARFTKGSEENKMCWDRNGVDGFYSVIDAHNHFRPFGGPTVPFNEYINWMMDSGIVFSTVFGIGQLIKKKNPNDKDCCYYLHCATLDYVVTPDPHNDILNAEEYRDIYMKDEEMRKKMHLTVSATSLNLQNPINNMGVLNNLTSNFPNVFQWAGEINVFKHALAANAFFQGPRVTVEQIDSGAHDPFFKLMETRQWPVTLHCDLGCEQYDSVPLSADNPLKGCEVPDSEIALAAKTFQWWKTILGPYYVSFFDGNNRPRDNFKKVQHLQVWDTILTRFPKMKVVWAHIGLSKELRALHPMIHKYILMTLFNKHPNLYADISWDILAKLLFLNYKDESVDLLLVEHHEDMEFYENSGKLSKENATAYDRIRSTMHDKYLEYKDQLHASGSKDYLSGPTHALAIYLDLINKYPERFLSGTDFVASMGEPDEYPGLKKNPTGCMKDKANHARQVTDTSSINIFLEDTAFKKIVLGENFFKITGLDRDFQAPQIC</sequence>